<proteinExistence type="predicted"/>
<dbReference type="GO" id="GO:0015499">
    <property type="term" value="F:formate transmembrane transporter activity"/>
    <property type="evidence" value="ECO:0007669"/>
    <property type="project" value="TreeGrafter"/>
</dbReference>
<dbReference type="Proteomes" id="UP001432128">
    <property type="component" value="Chromosome"/>
</dbReference>
<dbReference type="PANTHER" id="PTHR30520:SF2">
    <property type="entry name" value="INNER MEMBRANE PROTEIN YFDC"/>
    <property type="match status" value="1"/>
</dbReference>
<comment type="subcellular location">
    <subcellularLocation>
        <location evidence="1">Membrane</location>
        <topology evidence="1">Multi-pass membrane protein</topology>
    </subcellularLocation>
</comment>
<evidence type="ECO:0000256" key="5">
    <source>
        <dbReference type="SAM" id="MobiDB-lite"/>
    </source>
</evidence>
<accession>A0AAU4K060</accession>
<keyword evidence="8" id="KW-1185">Reference proteome</keyword>
<evidence type="ECO:0000313" key="8">
    <source>
        <dbReference type="Proteomes" id="UP001432128"/>
    </source>
</evidence>
<evidence type="ECO:0000256" key="2">
    <source>
        <dbReference type="ARBA" id="ARBA00022692"/>
    </source>
</evidence>
<dbReference type="RefSeq" id="WP_045821747.1">
    <property type="nucleotide sequence ID" value="NZ_CP108021.1"/>
</dbReference>
<feature type="transmembrane region" description="Helical" evidence="6">
    <location>
        <begin position="82"/>
        <end position="100"/>
    </location>
</feature>
<feature type="region of interest" description="Disordered" evidence="5">
    <location>
        <begin position="1"/>
        <end position="27"/>
    </location>
</feature>
<evidence type="ECO:0000256" key="6">
    <source>
        <dbReference type="SAM" id="Phobius"/>
    </source>
</evidence>
<feature type="transmembrane region" description="Helical" evidence="6">
    <location>
        <begin position="199"/>
        <end position="218"/>
    </location>
</feature>
<feature type="transmembrane region" description="Helical" evidence="6">
    <location>
        <begin position="168"/>
        <end position="187"/>
    </location>
</feature>
<dbReference type="Gene3D" id="1.20.1080.10">
    <property type="entry name" value="Glycerol uptake facilitator protein"/>
    <property type="match status" value="1"/>
</dbReference>
<dbReference type="InterPro" id="IPR000292">
    <property type="entry name" value="For/NO2_transpt"/>
</dbReference>
<evidence type="ECO:0000313" key="7">
    <source>
        <dbReference type="EMBL" id="WUM19429.1"/>
    </source>
</evidence>
<dbReference type="EMBL" id="CP108021">
    <property type="protein sequence ID" value="WUM19429.1"/>
    <property type="molecule type" value="Genomic_DNA"/>
</dbReference>
<dbReference type="KEGG" id="whr:OG579_17220"/>
<name>A0AAU4K060_9NOCA</name>
<protein>
    <submittedName>
        <fullName evidence="7">Formate/nitrite transporter family protein</fullName>
    </submittedName>
</protein>
<gene>
    <name evidence="7" type="ORF">OG579_17220</name>
</gene>
<feature type="transmembrane region" description="Helical" evidence="6">
    <location>
        <begin position="54"/>
        <end position="76"/>
    </location>
</feature>
<keyword evidence="3 6" id="KW-1133">Transmembrane helix</keyword>
<dbReference type="Pfam" id="PF01226">
    <property type="entry name" value="Form_Nir_trans"/>
    <property type="match status" value="1"/>
</dbReference>
<dbReference type="InterPro" id="IPR023271">
    <property type="entry name" value="Aquaporin-like"/>
</dbReference>
<reference evidence="7 8" key="1">
    <citation type="submission" date="2022-10" db="EMBL/GenBank/DDBJ databases">
        <title>The complete genomes of actinobacterial strains from the NBC collection.</title>
        <authorList>
            <person name="Joergensen T.S."/>
            <person name="Alvarez Arevalo M."/>
            <person name="Sterndorff E.B."/>
            <person name="Faurdal D."/>
            <person name="Vuksanovic O."/>
            <person name="Mourched A.-S."/>
            <person name="Charusanti P."/>
            <person name="Shaw S."/>
            <person name="Blin K."/>
            <person name="Weber T."/>
        </authorList>
    </citation>
    <scope>NUCLEOTIDE SEQUENCE [LARGE SCALE GENOMIC DNA]</scope>
    <source>
        <strain evidence="7 8">NBC_00319</strain>
    </source>
</reference>
<keyword evidence="4 6" id="KW-0472">Membrane</keyword>
<feature type="transmembrane region" description="Helical" evidence="6">
    <location>
        <begin position="128"/>
        <end position="148"/>
    </location>
</feature>
<keyword evidence="2 6" id="KW-0812">Transmembrane</keyword>
<dbReference type="GO" id="GO:0005886">
    <property type="term" value="C:plasma membrane"/>
    <property type="evidence" value="ECO:0007669"/>
    <property type="project" value="TreeGrafter"/>
</dbReference>
<dbReference type="AlphaFoldDB" id="A0AAU4K060"/>
<feature type="compositionally biased region" description="Basic and acidic residues" evidence="5">
    <location>
        <begin position="1"/>
        <end position="23"/>
    </location>
</feature>
<dbReference type="PANTHER" id="PTHR30520">
    <property type="entry name" value="FORMATE TRANSPORTER-RELATED"/>
    <property type="match status" value="1"/>
</dbReference>
<evidence type="ECO:0000256" key="1">
    <source>
        <dbReference type="ARBA" id="ARBA00004141"/>
    </source>
</evidence>
<evidence type="ECO:0000256" key="4">
    <source>
        <dbReference type="ARBA" id="ARBA00023136"/>
    </source>
</evidence>
<evidence type="ECO:0000256" key="3">
    <source>
        <dbReference type="ARBA" id="ARBA00022989"/>
    </source>
</evidence>
<organism evidence="7 8">
    <name type="scientific">Williamsia herbipolensis</name>
    <dbReference type="NCBI Taxonomy" id="1603258"/>
    <lineage>
        <taxon>Bacteria</taxon>
        <taxon>Bacillati</taxon>
        <taxon>Actinomycetota</taxon>
        <taxon>Actinomycetes</taxon>
        <taxon>Mycobacteriales</taxon>
        <taxon>Nocardiaceae</taxon>
        <taxon>Williamsia</taxon>
    </lineage>
</organism>
<sequence>MAGHDEQRSPKRRREDERREIGRNDGPLESELEDSFVTVVTEGAERLHRTVRTVVITGFFGGIEVSLGIMAMLAVLHETGDHLLAGLAFSIGLIAIFLAHSELFTEDFLMPVAAVVTRNGSVLQLARLWVGTLLANLVGGWVMMWIVTRAFPEWDTVLAESAHHFVDAPLSLQSICLAVLGGATMTLLTRMQQGTTSDVAKIVAAVGAAFLLAGLQLFHSVLDSLIIFGAITTGGGVTYVDWLNWFWYTTAFNIIGGIVLVTTLRLLRTKELVNAERDDPSPADG</sequence>
<feature type="transmembrane region" description="Helical" evidence="6">
    <location>
        <begin position="245"/>
        <end position="267"/>
    </location>
</feature>